<evidence type="ECO:0000259" key="1">
    <source>
        <dbReference type="Pfam" id="PF19935"/>
    </source>
</evidence>
<keyword evidence="3" id="KW-1185">Reference proteome</keyword>
<reference evidence="2 3" key="1">
    <citation type="submission" date="2024-02" db="EMBL/GenBank/DDBJ databases">
        <authorList>
            <person name="Saticioglu I.B."/>
        </authorList>
    </citation>
    <scope>NUCLEOTIDE SEQUENCE [LARGE SCALE GENOMIC DNA]</scope>
    <source>
        <strain evidence="2 3">Mu-80</strain>
    </source>
</reference>
<proteinExistence type="predicted"/>
<sequence length="572" mass="62448">MHPSGPQSLTAPLAEALRNPHPLAFLEYASMLAQATEPDPLAGMRHMARGGGAPSRPKIDRDDLIDSFFDVGMRETDALLMVWAQMLDDDRLRERAQRELPLRRHSLPAWLRQLDKVQPTRVIQGSHLLGDGENFFIGVETAGRSFTIVLYIDHNMGTIPKDGFAVDLPLTEVVGRMHEGAAEDDIVTEELLLEDARAKIDEALENESHLLDPFEGDSWPGTRPLTRWMLRLLPSGGTGYQKAEATDQELDAIVEAFLASEFAAGAAPDIADQVRTLLNFGPYYSGTEPLRWSPVVAEMVLVDLIPRKVMADAAYLAGIPDAMRALVRFAHAERSVPARYTAETLHAIDEFEPQYRDLIAADQRPGTLGMVQQVLGASDPFGAGGLFEEDISTDEYFLRRVALRTGGMPALDALDTAALPDEPLTLPPLTRSTAVKIEEVAEIVDGACIDFFADAELRTAARRLISRIAEADADVLARGKSTNAAAALCWIIANANDAFAAVTVKGLTESLGVKSSPQDRALTMLSALGVDHYEWRYDHALGDAALLTSRTRTALIARRDRLRAAIAAEQAD</sequence>
<gene>
    <name evidence="2" type="ORF">WDU99_12115</name>
</gene>
<dbReference type="Pfam" id="PF19935">
    <property type="entry name" value="DUF6398"/>
    <property type="match status" value="1"/>
</dbReference>
<dbReference type="Proteomes" id="UP001371224">
    <property type="component" value="Unassembled WGS sequence"/>
</dbReference>
<comment type="caution">
    <text evidence="2">The sequence shown here is derived from an EMBL/GenBank/DDBJ whole genome shotgun (WGS) entry which is preliminary data.</text>
</comment>
<dbReference type="EMBL" id="JBBDGM010000010">
    <property type="protein sequence ID" value="MEJ1089058.1"/>
    <property type="molecule type" value="Genomic_DNA"/>
</dbReference>
<name>A0ABU8LEC9_9MICO</name>
<protein>
    <submittedName>
        <fullName evidence="2">DUF6398 domain-containing protein</fullName>
    </submittedName>
</protein>
<organism evidence="2 3">
    <name type="scientific">Microbacterium bandirmense</name>
    <dbReference type="NCBI Taxonomy" id="3122050"/>
    <lineage>
        <taxon>Bacteria</taxon>
        <taxon>Bacillati</taxon>
        <taxon>Actinomycetota</taxon>
        <taxon>Actinomycetes</taxon>
        <taxon>Micrococcales</taxon>
        <taxon>Microbacteriaceae</taxon>
        <taxon>Microbacterium</taxon>
    </lineage>
</organism>
<feature type="domain" description="DUF6398" evidence="1">
    <location>
        <begin position="440"/>
        <end position="532"/>
    </location>
</feature>
<evidence type="ECO:0000313" key="3">
    <source>
        <dbReference type="Proteomes" id="UP001371224"/>
    </source>
</evidence>
<dbReference type="RefSeq" id="WP_337332719.1">
    <property type="nucleotide sequence ID" value="NZ_JBBDGM010000010.1"/>
</dbReference>
<evidence type="ECO:0000313" key="2">
    <source>
        <dbReference type="EMBL" id="MEJ1089058.1"/>
    </source>
</evidence>
<dbReference type="InterPro" id="IPR045651">
    <property type="entry name" value="DUF6398"/>
</dbReference>
<accession>A0ABU8LEC9</accession>